<proteinExistence type="inferred from homology"/>
<dbReference type="GO" id="GO:0005739">
    <property type="term" value="C:mitochondrion"/>
    <property type="evidence" value="ECO:0007669"/>
    <property type="project" value="UniProtKB-SubCell"/>
</dbReference>
<dbReference type="PANTHER" id="PTHR11264:SF0">
    <property type="entry name" value="URACIL-DNA GLYCOSYLASE"/>
    <property type="match status" value="1"/>
</dbReference>
<evidence type="ECO:0000256" key="6">
    <source>
        <dbReference type="ARBA" id="ARBA00023128"/>
    </source>
</evidence>
<evidence type="ECO:0000256" key="2">
    <source>
        <dbReference type="ARBA" id="ARBA00022553"/>
    </source>
</evidence>
<dbReference type="InterPro" id="IPR002043">
    <property type="entry name" value="UDG_fam1"/>
</dbReference>
<dbReference type="GO" id="GO:0004844">
    <property type="term" value="F:uracil DNA N-glycosylase activity"/>
    <property type="evidence" value="ECO:0007669"/>
    <property type="project" value="UniProtKB-UniRule"/>
</dbReference>
<evidence type="ECO:0000256" key="4">
    <source>
        <dbReference type="ARBA" id="ARBA00022801"/>
    </source>
</evidence>
<dbReference type="CDD" id="cd10027">
    <property type="entry name" value="UDG-F1-like"/>
    <property type="match status" value="1"/>
</dbReference>
<dbReference type="InterPro" id="IPR036895">
    <property type="entry name" value="Uracil-DNA_glycosylase-like_sf"/>
</dbReference>
<dbReference type="NCBIfam" id="NF003592">
    <property type="entry name" value="PRK05254.1-5"/>
    <property type="match status" value="1"/>
</dbReference>
<keyword evidence="7 12" id="KW-0234">DNA repair</keyword>
<dbReference type="FunFam" id="3.40.470.10:FF:000004">
    <property type="entry name" value="Uracil-DNA glycosylase"/>
    <property type="match status" value="1"/>
</dbReference>
<evidence type="ECO:0000313" key="16">
    <source>
        <dbReference type="EMBL" id="KAG7314619.1"/>
    </source>
</evidence>
<keyword evidence="8 12" id="KW-0539">Nucleus</keyword>
<protein>
    <recommendedName>
        <fullName evidence="12 14">Uracil-DNA glycosylase</fullName>
        <shortName evidence="12">UDG</shortName>
        <ecNumber evidence="12 14">3.2.2.27</ecNumber>
    </recommendedName>
</protein>
<dbReference type="Proteomes" id="UP000824219">
    <property type="component" value="Linkage Group LG28"/>
</dbReference>
<keyword evidence="17" id="KW-1185">Reference proteome</keyword>
<dbReference type="NCBIfam" id="NF003589">
    <property type="entry name" value="PRK05254.1-2"/>
    <property type="match status" value="1"/>
</dbReference>
<dbReference type="HAMAP" id="MF_00148">
    <property type="entry name" value="UDG"/>
    <property type="match status" value="1"/>
</dbReference>
<keyword evidence="4 12" id="KW-0378">Hydrolase</keyword>
<sequence>MELMSQEEKNHSRGPPLTVEQLKQIEQKRHEALRRLAARNDPMPIGKSWHNHIGTEFAKPYFTKLMSFLTEERKHFTVYPSKDQVFFWTNVCAFEAVKVVILGQDPYPRQSQAHGLCFSVLRPSPPPPSLENIFTELAIDIKDFQHPGHGDLTGWAKQGVLLLNSVLTVRSREPASHQGQGWEEFTDAVVQSLSRNLKSLVFLLWGSYAQRKGKFIDRSEHHVLETSHPSPYSAHMGFFGCRHFSKTNILLKASGKTPIDWNAL</sequence>
<comment type="caution">
    <text evidence="16">The sequence shown here is derived from an EMBL/GenBank/DDBJ whole genome shotgun (WGS) entry which is preliminary data.</text>
</comment>
<evidence type="ECO:0000256" key="9">
    <source>
        <dbReference type="ARBA" id="ARBA00052069"/>
    </source>
</evidence>
<dbReference type="SMART" id="SM00986">
    <property type="entry name" value="UDG"/>
    <property type="match status" value="1"/>
</dbReference>
<dbReference type="PANTHER" id="PTHR11264">
    <property type="entry name" value="URACIL-DNA GLYCOSYLASE"/>
    <property type="match status" value="1"/>
</dbReference>
<dbReference type="SUPFAM" id="SSF52141">
    <property type="entry name" value="Uracil-DNA glycosylase-like"/>
    <property type="match status" value="1"/>
</dbReference>
<evidence type="ECO:0000256" key="12">
    <source>
        <dbReference type="HAMAP-Rule" id="MF_03166"/>
    </source>
</evidence>
<gene>
    <name evidence="12" type="primary">UNG</name>
    <name evidence="12" type="synonym">UNG1</name>
    <name evidence="16" type="ORF">KOW79_021922</name>
</gene>
<evidence type="ECO:0000256" key="8">
    <source>
        <dbReference type="ARBA" id="ARBA00023242"/>
    </source>
</evidence>
<feature type="active site" description="Proton acceptor" evidence="12 13">
    <location>
        <position position="105"/>
    </location>
</feature>
<dbReference type="AlphaFoldDB" id="A0A9D3N244"/>
<keyword evidence="6 12" id="KW-0496">Mitochondrion</keyword>
<name>A0A9D3N244_9TELE</name>
<dbReference type="EC" id="3.2.2.27" evidence="12 14"/>
<dbReference type="GO" id="GO:0097510">
    <property type="term" value="P:base-excision repair, AP site formation via deaminated base removal"/>
    <property type="evidence" value="ECO:0007669"/>
    <property type="project" value="TreeGrafter"/>
</dbReference>
<comment type="catalytic activity">
    <reaction evidence="12 14">
        <text>Hydrolyzes single-stranded DNA or mismatched double-stranded DNA and polynucleotides, releasing free uracil.</text>
        <dbReference type="EC" id="3.2.2.27"/>
    </reaction>
</comment>
<evidence type="ECO:0000313" key="17">
    <source>
        <dbReference type="Proteomes" id="UP000824219"/>
    </source>
</evidence>
<dbReference type="EMBL" id="JAHKSW010000028">
    <property type="protein sequence ID" value="KAG7314619.1"/>
    <property type="molecule type" value="Genomic_DNA"/>
</dbReference>
<evidence type="ECO:0000256" key="10">
    <source>
        <dbReference type="ARBA" id="ARBA00052828"/>
    </source>
</evidence>
<evidence type="ECO:0000256" key="7">
    <source>
        <dbReference type="ARBA" id="ARBA00023204"/>
    </source>
</evidence>
<evidence type="ECO:0000256" key="11">
    <source>
        <dbReference type="ARBA" id="ARBA00064140"/>
    </source>
</evidence>
<organism evidence="16 17">
    <name type="scientific">Hemibagrus wyckioides</name>
    <dbReference type="NCBI Taxonomy" id="337641"/>
    <lineage>
        <taxon>Eukaryota</taxon>
        <taxon>Metazoa</taxon>
        <taxon>Chordata</taxon>
        <taxon>Craniata</taxon>
        <taxon>Vertebrata</taxon>
        <taxon>Euteleostomi</taxon>
        <taxon>Actinopterygii</taxon>
        <taxon>Neopterygii</taxon>
        <taxon>Teleostei</taxon>
        <taxon>Ostariophysi</taxon>
        <taxon>Siluriformes</taxon>
        <taxon>Bagridae</taxon>
        <taxon>Hemibagrus</taxon>
    </lineage>
</organism>
<keyword evidence="2" id="KW-0597">Phosphoprotein</keyword>
<comment type="similarity">
    <text evidence="1 12 14">Belongs to the uracil-DNA glycosylase (UDG) superfamily. UNG family.</text>
</comment>
<dbReference type="InterPro" id="IPR005122">
    <property type="entry name" value="Uracil-DNA_glycosylase-like"/>
</dbReference>
<dbReference type="OrthoDB" id="10031947at2759"/>
<evidence type="ECO:0000256" key="13">
    <source>
        <dbReference type="PROSITE-ProRule" id="PRU10072"/>
    </source>
</evidence>
<dbReference type="PROSITE" id="PS00130">
    <property type="entry name" value="U_DNA_GLYCOSYLASE"/>
    <property type="match status" value="1"/>
</dbReference>
<keyword evidence="5" id="KW-0007">Acetylation</keyword>
<comment type="catalytic activity">
    <reaction evidence="10">
        <text>a 2'-deoxyuridine in single-stranded DNA + H2O = a 2'-deoxyribose 5'-monophosphate in single-stranded DNA + uracil</text>
        <dbReference type="Rhea" id="RHEA:81459"/>
        <dbReference type="Rhea" id="RHEA-COMP:12847"/>
        <dbReference type="Rhea" id="RHEA-COMP:19684"/>
        <dbReference type="ChEBI" id="CHEBI:15377"/>
        <dbReference type="ChEBI" id="CHEBI:17568"/>
        <dbReference type="ChEBI" id="CHEBI:133902"/>
        <dbReference type="ChEBI" id="CHEBI:139095"/>
    </reaction>
    <physiologicalReaction direction="left-to-right" evidence="10">
        <dbReference type="Rhea" id="RHEA:81460"/>
    </physiologicalReaction>
</comment>
<evidence type="ECO:0000259" key="15">
    <source>
        <dbReference type="SMART" id="SM00986"/>
    </source>
</evidence>
<evidence type="ECO:0000256" key="1">
    <source>
        <dbReference type="ARBA" id="ARBA00008184"/>
    </source>
</evidence>
<comment type="subcellular location">
    <subcellularLocation>
        <location evidence="12">Mitochondrion</location>
    </subcellularLocation>
    <subcellularLocation>
        <location evidence="12">Nucleus</location>
    </subcellularLocation>
</comment>
<evidence type="ECO:0000256" key="14">
    <source>
        <dbReference type="RuleBase" id="RU003780"/>
    </source>
</evidence>
<accession>A0A9D3N244</accession>
<dbReference type="NCBIfam" id="NF003588">
    <property type="entry name" value="PRK05254.1-1"/>
    <property type="match status" value="1"/>
</dbReference>
<dbReference type="InterPro" id="IPR018085">
    <property type="entry name" value="Ura-DNA_Glyclase_AS"/>
</dbReference>
<feature type="domain" description="Uracil-DNA glycosylase-like" evidence="15">
    <location>
        <begin position="90"/>
        <end position="251"/>
    </location>
</feature>
<keyword evidence="3 12" id="KW-0227">DNA damage</keyword>
<comment type="catalytic activity">
    <reaction evidence="9">
        <text>a 2'-deoxyuridine in double-stranded DNA + H2O = a 2'-deoxyribose 5'-monophosphate in double-stranded DNA + uracil</text>
        <dbReference type="Rhea" id="RHEA:81455"/>
        <dbReference type="Rhea" id="RHEA-COMP:14231"/>
        <dbReference type="Rhea" id="RHEA-COMP:17071"/>
        <dbReference type="ChEBI" id="CHEBI:15377"/>
        <dbReference type="ChEBI" id="CHEBI:17568"/>
        <dbReference type="ChEBI" id="CHEBI:133902"/>
        <dbReference type="ChEBI" id="CHEBI:139095"/>
    </reaction>
    <physiologicalReaction direction="left-to-right" evidence="9">
        <dbReference type="Rhea" id="RHEA:81456"/>
    </physiologicalReaction>
</comment>
<reference evidence="16 17" key="1">
    <citation type="submission" date="2021-06" db="EMBL/GenBank/DDBJ databases">
        <title>Chromosome-level genome assembly of the red-tail catfish (Hemibagrus wyckioides).</title>
        <authorList>
            <person name="Shao F."/>
        </authorList>
    </citation>
    <scope>NUCLEOTIDE SEQUENCE [LARGE SCALE GENOMIC DNA]</scope>
    <source>
        <strain evidence="16">EC202008001</strain>
        <tissue evidence="16">Blood</tissue>
    </source>
</reference>
<comment type="subunit">
    <text evidence="11">Interacts with RPA2 subunit of the RPA trimer; this interaction mediates UNG2 recruitment to RPA-coated single-stranded DNA at stalled replication forks. Interacts with PCNA; this interaction mediates UNG2 recruitment to S-phase replication foci. Interacts (via N-terminus) with FAM72A.</text>
</comment>
<evidence type="ECO:0000256" key="3">
    <source>
        <dbReference type="ARBA" id="ARBA00022763"/>
    </source>
</evidence>
<dbReference type="NCBIfam" id="TIGR00628">
    <property type="entry name" value="ung"/>
    <property type="match status" value="1"/>
</dbReference>
<dbReference type="SMART" id="SM00987">
    <property type="entry name" value="UreE_C"/>
    <property type="match status" value="1"/>
</dbReference>
<dbReference type="Pfam" id="PF03167">
    <property type="entry name" value="UDG"/>
    <property type="match status" value="1"/>
</dbReference>
<comment type="function">
    <text evidence="12 14">Excises uracil residues from the DNA which can arise as a result of misincorporation of dUMP residues by DNA polymerase or due to deamination of cytosine.</text>
</comment>
<dbReference type="GO" id="GO:0005654">
    <property type="term" value="C:nucleoplasm"/>
    <property type="evidence" value="ECO:0007669"/>
    <property type="project" value="UniProtKB-ARBA"/>
</dbReference>
<evidence type="ECO:0000256" key="5">
    <source>
        <dbReference type="ARBA" id="ARBA00022990"/>
    </source>
</evidence>
<dbReference type="Gene3D" id="3.40.470.10">
    <property type="entry name" value="Uracil-DNA glycosylase-like domain"/>
    <property type="match status" value="1"/>
</dbReference>